<evidence type="ECO:0000313" key="4">
    <source>
        <dbReference type="Proteomes" id="UP001183615"/>
    </source>
</evidence>
<name>A0ABU2S4U2_9ACTN</name>
<gene>
    <name evidence="3" type="ORF">RM779_15570</name>
</gene>
<evidence type="ECO:0000256" key="2">
    <source>
        <dbReference type="RuleBase" id="RU003452"/>
    </source>
</evidence>
<keyword evidence="4" id="KW-1185">Reference proteome</keyword>
<dbReference type="PRINTS" id="PR01543">
    <property type="entry name" value="ANATRNSFRASE"/>
</dbReference>
<dbReference type="EMBL" id="JAVREV010000007">
    <property type="protein sequence ID" value="MDT0444002.1"/>
    <property type="molecule type" value="Genomic_DNA"/>
</dbReference>
<dbReference type="InterPro" id="IPR001447">
    <property type="entry name" value="Arylamine_N-AcTrfase"/>
</dbReference>
<dbReference type="PANTHER" id="PTHR11786">
    <property type="entry name" value="N-HYDROXYARYLAMINE O-ACETYLTRANSFERASE"/>
    <property type="match status" value="1"/>
</dbReference>
<sequence length="274" mass="29918">MNDGRIAAYLRRIGAGRPAVADAEALRQLQVRHLHTVPFENLSIHLGEEMPLTDAAVHEQVVDRRRGGICYQLNGAFATLLRGLGFDVTPLSGRVVADGGPGLPYDHLVLLVTGAGLTEPWLADVGFGDHAHHPLRYDSRDEQADPAGTFRLAETADGDLELLRDGKPQLVVEQRPRVLADFEATCWYHRTSPLSHFTRSLVCSRFTEQGRVTLSGRTLKMTTAGRREVTELPDEAAVLDAYRTHFGIELDAEPRLSALSALSAGAAAIRPPHP</sequence>
<protein>
    <submittedName>
        <fullName evidence="3">Arylamine N-acetyltransferase</fullName>
    </submittedName>
</protein>
<dbReference type="SUPFAM" id="SSF54001">
    <property type="entry name" value="Cysteine proteinases"/>
    <property type="match status" value="1"/>
</dbReference>
<dbReference type="Gene3D" id="3.30.2140.10">
    <property type="entry name" value="Arylamine N-acetyltransferase"/>
    <property type="match status" value="1"/>
</dbReference>
<accession>A0ABU2S4U2</accession>
<dbReference type="InterPro" id="IPR038765">
    <property type="entry name" value="Papain-like_cys_pep_sf"/>
</dbReference>
<evidence type="ECO:0000256" key="1">
    <source>
        <dbReference type="ARBA" id="ARBA00006547"/>
    </source>
</evidence>
<dbReference type="Pfam" id="PF00797">
    <property type="entry name" value="Acetyltransf_2"/>
    <property type="match status" value="1"/>
</dbReference>
<dbReference type="RefSeq" id="WP_311618288.1">
    <property type="nucleotide sequence ID" value="NZ_JAVREV010000007.1"/>
</dbReference>
<dbReference type="PANTHER" id="PTHR11786:SF0">
    <property type="entry name" value="ARYLAMINE N-ACETYLTRANSFERASE 4-RELATED"/>
    <property type="match status" value="1"/>
</dbReference>
<reference evidence="4" key="1">
    <citation type="submission" date="2023-07" db="EMBL/GenBank/DDBJ databases">
        <title>30 novel species of actinomycetes from the DSMZ collection.</title>
        <authorList>
            <person name="Nouioui I."/>
        </authorList>
    </citation>
    <scope>NUCLEOTIDE SEQUENCE [LARGE SCALE GENOMIC DNA]</scope>
    <source>
        <strain evidence="4">DSM 41886</strain>
    </source>
</reference>
<dbReference type="Proteomes" id="UP001183615">
    <property type="component" value="Unassembled WGS sequence"/>
</dbReference>
<comment type="similarity">
    <text evidence="1 2">Belongs to the arylamine N-acetyltransferase family.</text>
</comment>
<organism evidence="3 4">
    <name type="scientific">Streptomyces johnsoniae</name>
    <dbReference type="NCBI Taxonomy" id="3075532"/>
    <lineage>
        <taxon>Bacteria</taxon>
        <taxon>Bacillati</taxon>
        <taxon>Actinomycetota</taxon>
        <taxon>Actinomycetes</taxon>
        <taxon>Kitasatosporales</taxon>
        <taxon>Streptomycetaceae</taxon>
        <taxon>Streptomyces</taxon>
    </lineage>
</organism>
<dbReference type="Gene3D" id="2.40.128.150">
    <property type="entry name" value="Cysteine proteinases"/>
    <property type="match status" value="1"/>
</dbReference>
<comment type="caution">
    <text evidence="3">The sequence shown here is derived from an EMBL/GenBank/DDBJ whole genome shotgun (WGS) entry which is preliminary data.</text>
</comment>
<evidence type="ECO:0000313" key="3">
    <source>
        <dbReference type="EMBL" id="MDT0444002.1"/>
    </source>
</evidence>
<proteinExistence type="inferred from homology"/>